<evidence type="ECO:0000256" key="1">
    <source>
        <dbReference type="ARBA" id="ARBA00000900"/>
    </source>
</evidence>
<evidence type="ECO:0000313" key="11">
    <source>
        <dbReference type="Proteomes" id="UP000242715"/>
    </source>
</evidence>
<evidence type="ECO:0000256" key="4">
    <source>
        <dbReference type="ARBA" id="ARBA00022723"/>
    </source>
</evidence>
<dbReference type="SUPFAM" id="SSF57850">
    <property type="entry name" value="RING/U-box"/>
    <property type="match status" value="1"/>
</dbReference>
<dbReference type="OrthoDB" id="1411524at2759"/>
<keyword evidence="11" id="KW-1185">Reference proteome</keyword>
<organism evidence="10 11">
    <name type="scientific">Trifolium subterraneum</name>
    <name type="common">Subterranean clover</name>
    <dbReference type="NCBI Taxonomy" id="3900"/>
    <lineage>
        <taxon>Eukaryota</taxon>
        <taxon>Viridiplantae</taxon>
        <taxon>Streptophyta</taxon>
        <taxon>Embryophyta</taxon>
        <taxon>Tracheophyta</taxon>
        <taxon>Spermatophyta</taxon>
        <taxon>Magnoliopsida</taxon>
        <taxon>eudicotyledons</taxon>
        <taxon>Gunneridae</taxon>
        <taxon>Pentapetalae</taxon>
        <taxon>rosids</taxon>
        <taxon>fabids</taxon>
        <taxon>Fabales</taxon>
        <taxon>Fabaceae</taxon>
        <taxon>Papilionoideae</taxon>
        <taxon>50 kb inversion clade</taxon>
        <taxon>NPAAA clade</taxon>
        <taxon>Hologalegina</taxon>
        <taxon>IRL clade</taxon>
        <taxon>Trifolieae</taxon>
        <taxon>Trifolium</taxon>
    </lineage>
</organism>
<sequence>MNDDVSLFEAYGMRRMDAPYMPAAQTHMRRFTGLTNNSPSMNLNLPLGRNELVYNTGENYNQNEAIRYISEMHPSLTSSLVNTRSSNEIFSITNTPSRMNYDDISLFEAYGMRRMDAPYIFEGVEQTMHPSLTSSLVNTRNANEILSITNTPSRMNYDDVSLSETYGMRRIDVPHMLAAEPHMRSFPPLTNNNAGINLNFSLGRNERLYNTGENYNQNEAIRYISDGVEQSMHSYLTSNLVNTRNLNEIFSITNTPSRMNDDVFPFEAYGMRRMDAPYMPAAQTHMRSFTNLANNSASMNQNLSLGRNEQFYSTGENYNQNEAIRYISDGVEQSMHSSLTSSLMNPRSVNEIFSITNGLLSMNDDVSLSGSTYGMRRNDVPYMPATQTHTRSFTRLANNGPSINLNLSLGLSSSTPTRVESDRRRTSPAITNARNNRESVGFMENQEARLNLPLKRTVTQREVGESSTSYFPYAPSARNSLSEYQHSSGSTSTAIQIGRNYEQIPHIQFRRNPELMREMMREMMVRIEEHRMHCINERGLTEGEIMKYINCANFEVPAEGTSEIQELCCICQEAFVIGEGIGKLDCAHIFHMNCITQWLSEKNICPLCKCRGLFVGDDDEIDLC</sequence>
<evidence type="ECO:0000256" key="6">
    <source>
        <dbReference type="ARBA" id="ARBA00022786"/>
    </source>
</evidence>
<accession>A0A2Z6NNY0</accession>
<protein>
    <recommendedName>
        <fullName evidence="2">RING-type E3 ubiquitin transferase</fullName>
        <ecNumber evidence="2">2.3.2.27</ecNumber>
    </recommendedName>
</protein>
<name>A0A2Z6NNY0_TRISU</name>
<keyword evidence="7" id="KW-0862">Zinc</keyword>
<evidence type="ECO:0000259" key="9">
    <source>
        <dbReference type="PROSITE" id="PS50089"/>
    </source>
</evidence>
<dbReference type="EMBL" id="DF974172">
    <property type="protein sequence ID" value="GAU46054.1"/>
    <property type="molecule type" value="Genomic_DNA"/>
</dbReference>
<dbReference type="Proteomes" id="UP000242715">
    <property type="component" value="Unassembled WGS sequence"/>
</dbReference>
<reference evidence="11" key="1">
    <citation type="journal article" date="2017" name="Front. Plant Sci.">
        <title>Climate Clever Clovers: New Paradigm to Reduce the Environmental Footprint of Ruminants by Breeding Low Methanogenic Forages Utilizing Haplotype Variation.</title>
        <authorList>
            <person name="Kaur P."/>
            <person name="Appels R."/>
            <person name="Bayer P.E."/>
            <person name="Keeble-Gagnere G."/>
            <person name="Wang J."/>
            <person name="Hirakawa H."/>
            <person name="Shirasawa K."/>
            <person name="Vercoe P."/>
            <person name="Stefanova K."/>
            <person name="Durmic Z."/>
            <person name="Nichols P."/>
            <person name="Revell C."/>
            <person name="Isobe S.N."/>
            <person name="Edwards D."/>
            <person name="Erskine W."/>
        </authorList>
    </citation>
    <scope>NUCLEOTIDE SEQUENCE [LARGE SCALE GENOMIC DNA]</scope>
    <source>
        <strain evidence="11">cv. Daliak</strain>
    </source>
</reference>
<keyword evidence="4" id="KW-0479">Metal-binding</keyword>
<dbReference type="InterPro" id="IPR001841">
    <property type="entry name" value="Znf_RING"/>
</dbReference>
<dbReference type="Gene3D" id="3.30.40.10">
    <property type="entry name" value="Zinc/RING finger domain, C3HC4 (zinc finger)"/>
    <property type="match status" value="1"/>
</dbReference>
<dbReference type="AlphaFoldDB" id="A0A2Z6NNY0"/>
<keyword evidence="6" id="KW-0833">Ubl conjugation pathway</keyword>
<dbReference type="InterPro" id="IPR045191">
    <property type="entry name" value="MBR1/2-like"/>
</dbReference>
<proteinExistence type="predicted"/>
<dbReference type="Pfam" id="PF13639">
    <property type="entry name" value="zf-RING_2"/>
    <property type="match status" value="1"/>
</dbReference>
<dbReference type="PANTHER" id="PTHR22937">
    <property type="entry name" value="E3 UBIQUITIN-PROTEIN LIGASE RNF165"/>
    <property type="match status" value="1"/>
</dbReference>
<dbReference type="InterPro" id="IPR013083">
    <property type="entry name" value="Znf_RING/FYVE/PHD"/>
</dbReference>
<feature type="domain" description="RING-type" evidence="9">
    <location>
        <begin position="568"/>
        <end position="609"/>
    </location>
</feature>
<gene>
    <name evidence="10" type="ORF">TSUD_191250</name>
</gene>
<evidence type="ECO:0000256" key="5">
    <source>
        <dbReference type="ARBA" id="ARBA00022771"/>
    </source>
</evidence>
<evidence type="ECO:0000256" key="3">
    <source>
        <dbReference type="ARBA" id="ARBA00022679"/>
    </source>
</evidence>
<evidence type="ECO:0000256" key="7">
    <source>
        <dbReference type="ARBA" id="ARBA00022833"/>
    </source>
</evidence>
<comment type="catalytic activity">
    <reaction evidence="1">
        <text>S-ubiquitinyl-[E2 ubiquitin-conjugating enzyme]-L-cysteine + [acceptor protein]-L-lysine = [E2 ubiquitin-conjugating enzyme]-L-cysteine + N(6)-ubiquitinyl-[acceptor protein]-L-lysine.</text>
        <dbReference type="EC" id="2.3.2.27"/>
    </reaction>
</comment>
<keyword evidence="3" id="KW-0808">Transferase</keyword>
<dbReference type="PANTHER" id="PTHR22937:SF163">
    <property type="entry name" value="RING-TYPE E3 UBIQUITIN TRANSFERASE"/>
    <property type="match status" value="1"/>
</dbReference>
<dbReference type="SMART" id="SM00184">
    <property type="entry name" value="RING"/>
    <property type="match status" value="1"/>
</dbReference>
<dbReference type="PROSITE" id="PS50089">
    <property type="entry name" value="ZF_RING_2"/>
    <property type="match status" value="1"/>
</dbReference>
<evidence type="ECO:0000256" key="8">
    <source>
        <dbReference type="PROSITE-ProRule" id="PRU00175"/>
    </source>
</evidence>
<dbReference type="GO" id="GO:0061630">
    <property type="term" value="F:ubiquitin protein ligase activity"/>
    <property type="evidence" value="ECO:0007669"/>
    <property type="project" value="UniProtKB-EC"/>
</dbReference>
<dbReference type="GO" id="GO:0008270">
    <property type="term" value="F:zinc ion binding"/>
    <property type="evidence" value="ECO:0007669"/>
    <property type="project" value="UniProtKB-KW"/>
</dbReference>
<evidence type="ECO:0000313" key="10">
    <source>
        <dbReference type="EMBL" id="GAU46054.1"/>
    </source>
</evidence>
<keyword evidence="5 8" id="KW-0863">Zinc-finger</keyword>
<evidence type="ECO:0000256" key="2">
    <source>
        <dbReference type="ARBA" id="ARBA00012483"/>
    </source>
</evidence>
<dbReference type="EC" id="2.3.2.27" evidence="2"/>